<keyword evidence="2" id="KW-1133">Transmembrane helix</keyword>
<evidence type="ECO:0000313" key="5">
    <source>
        <dbReference type="Proteomes" id="UP000054560"/>
    </source>
</evidence>
<keyword evidence="2" id="KW-0472">Membrane</keyword>
<dbReference type="STRING" id="667725.A0A0L0FX88"/>
<name>A0A0L0FX88_9EUKA</name>
<proteinExistence type="predicted"/>
<feature type="transmembrane region" description="Helical" evidence="2">
    <location>
        <begin position="33"/>
        <end position="56"/>
    </location>
</feature>
<accession>A0A0L0FX88</accession>
<dbReference type="AlphaFoldDB" id="A0A0L0FX88"/>
<evidence type="ECO:0000313" key="4">
    <source>
        <dbReference type="EMBL" id="KNC81259.1"/>
    </source>
</evidence>
<gene>
    <name evidence="4" type="ORF">SARC_06405</name>
</gene>
<keyword evidence="5" id="KW-1185">Reference proteome</keyword>
<dbReference type="GeneID" id="25906909"/>
<sequence length="892" mass="97298">MLSAEESSIGIAGSDVNFVERPTASKPFYRKRVFTIGMCVLAVAAICCAIAIPLSLNNSDGDPSIAEASSSEADGTVPPDAVILDSNSDPAEAVEAASSSSSASSDSVSTVVVSSSEAVPVTEAPSADATVVASSSSSVSSDSVSPVMVSSSEAVPVTEAPSADATVVASTPVAIETEQVNASSTAASSLGLRTLILASSDFGATVSRNILSAYGSPHDVYIGSMPNLTETPNKWHSIVIADSGVGTEIDAARAYAKLNGARIAVLDSIPSPDDPVWYGVQDSAQPAMIPNVTFDTTVESKILAGITPCDANWNLTAVSPLAVTVVDSTMATGLLKYQNGTSLDGNKTYAAFVSNTMFGTQELHLRFRNYYAEILPSFSPQSNFEDDHSIVNIAVGHVWYEWVTRGVFLGARRMSLNIHVDDWYAKSAMLDTGEAYRINHTDIENYVKWRHEFVNTLPRGSSFYLEPAYNGAAVAMYNYNDVGNDINNSTYINAHEFYWMQHTWTHANMDWLGDSQCAEGHKMCNPNATHYDAELGYNQKLARGEGINSSDYMYLYYGMPSTPAGEFLNNRPELMENNYSPHTLITPEISGLWPASYDYNTIRDPTRKPYLKNVEFFNALVRWNITNVVGDNSRPELNNPNVYHAIISTEAEYGVDGVIIVPRWSPNVAYNCNTTSCLEGYYNAGACYQILYGRPSECADGNVTAEYMLVREGKAATLPLIQLRWDPYMFHQANVAGMEYRGAWVPIVGVFTQNAVEDTMRFVSGLPFVSYKFDDLSRMYRVRAIRESCDLEGTIEFDESGTPFNIKVHGNDTCERVVTITQTSNLHFDESEIITLYGPDENVNKNGTATTDSMFKVNGFWTHTAHPNTTLSPICDTWNASKVPNMAEIVYA</sequence>
<evidence type="ECO:0000259" key="3">
    <source>
        <dbReference type="Pfam" id="PF25115"/>
    </source>
</evidence>
<dbReference type="RefSeq" id="XP_014155161.1">
    <property type="nucleotide sequence ID" value="XM_014299686.1"/>
</dbReference>
<feature type="compositionally biased region" description="Polar residues" evidence="1">
    <location>
        <begin position="62"/>
        <end position="73"/>
    </location>
</feature>
<reference evidence="4 5" key="1">
    <citation type="submission" date="2011-02" db="EMBL/GenBank/DDBJ databases">
        <title>The Genome Sequence of Sphaeroforma arctica JP610.</title>
        <authorList>
            <consortium name="The Broad Institute Genome Sequencing Platform"/>
            <person name="Russ C."/>
            <person name="Cuomo C."/>
            <person name="Young S.K."/>
            <person name="Zeng Q."/>
            <person name="Gargeya S."/>
            <person name="Alvarado L."/>
            <person name="Berlin A."/>
            <person name="Chapman S.B."/>
            <person name="Chen Z."/>
            <person name="Freedman E."/>
            <person name="Gellesch M."/>
            <person name="Goldberg J."/>
            <person name="Griggs A."/>
            <person name="Gujja S."/>
            <person name="Heilman E."/>
            <person name="Heiman D."/>
            <person name="Howarth C."/>
            <person name="Mehta T."/>
            <person name="Neiman D."/>
            <person name="Pearson M."/>
            <person name="Roberts A."/>
            <person name="Saif S."/>
            <person name="Shea T."/>
            <person name="Shenoy N."/>
            <person name="Sisk P."/>
            <person name="Stolte C."/>
            <person name="Sykes S."/>
            <person name="White J."/>
            <person name="Yandava C."/>
            <person name="Burger G."/>
            <person name="Gray M.W."/>
            <person name="Holland P.W.H."/>
            <person name="King N."/>
            <person name="Lang F.B.F."/>
            <person name="Roger A.J."/>
            <person name="Ruiz-Trillo I."/>
            <person name="Haas B."/>
            <person name="Nusbaum C."/>
            <person name="Birren B."/>
        </authorList>
    </citation>
    <scope>NUCLEOTIDE SEQUENCE [LARGE SCALE GENOMIC DNA]</scope>
    <source>
        <strain evidence="4 5">JP610</strain>
    </source>
</reference>
<dbReference type="Proteomes" id="UP000054560">
    <property type="component" value="Unassembled WGS sequence"/>
</dbReference>
<dbReference type="eggNOG" id="ENOG502QR2R">
    <property type="taxonomic scope" value="Eukaryota"/>
</dbReference>
<evidence type="ECO:0000256" key="2">
    <source>
        <dbReference type="SAM" id="Phobius"/>
    </source>
</evidence>
<dbReference type="EMBL" id="KQ242052">
    <property type="protein sequence ID" value="KNC81259.1"/>
    <property type="molecule type" value="Genomic_DNA"/>
</dbReference>
<keyword evidence="2" id="KW-0812">Transmembrane</keyword>
<dbReference type="OrthoDB" id="5151256at2759"/>
<dbReference type="Pfam" id="PF25115">
    <property type="entry name" value="Agd3_CE"/>
    <property type="match status" value="2"/>
</dbReference>
<organism evidence="4 5">
    <name type="scientific">Sphaeroforma arctica JP610</name>
    <dbReference type="NCBI Taxonomy" id="667725"/>
    <lineage>
        <taxon>Eukaryota</taxon>
        <taxon>Ichthyosporea</taxon>
        <taxon>Ichthyophonida</taxon>
        <taxon>Sphaeroforma</taxon>
    </lineage>
</organism>
<evidence type="ECO:0000256" key="1">
    <source>
        <dbReference type="SAM" id="MobiDB-lite"/>
    </source>
</evidence>
<feature type="compositionally biased region" description="Low complexity" evidence="1">
    <location>
        <begin position="88"/>
        <end position="100"/>
    </location>
</feature>
<feature type="domain" description="Agd3 deacetylase" evidence="3">
    <location>
        <begin position="416"/>
        <end position="486"/>
    </location>
</feature>
<feature type="region of interest" description="Disordered" evidence="1">
    <location>
        <begin position="124"/>
        <end position="144"/>
    </location>
</feature>
<protein>
    <recommendedName>
        <fullName evidence="3">Agd3 deacetylase domain-containing protein</fullName>
    </recommendedName>
</protein>
<dbReference type="InterPro" id="IPR056826">
    <property type="entry name" value="Agd3_CE"/>
</dbReference>
<feature type="region of interest" description="Disordered" evidence="1">
    <location>
        <begin position="62"/>
        <end position="100"/>
    </location>
</feature>
<feature type="domain" description="Agd3 deacetylase" evidence="3">
    <location>
        <begin position="611"/>
        <end position="791"/>
    </location>
</feature>